<keyword evidence="2" id="KW-0812">Transmembrane</keyword>
<protein>
    <submittedName>
        <fullName evidence="3">Cytadhesin P30/P32</fullName>
    </submittedName>
</protein>
<feature type="coiled-coil region" evidence="1">
    <location>
        <begin position="28"/>
        <end position="83"/>
    </location>
</feature>
<sequence length="156" mass="18004">MDVLQIIINICSTFGVSGLLLFFVKRHYEKKDGALKEEKQERREIKDAIDKIAKQNEEQYAMIAFQNDKISSLSDDVKALREQGSQNSQADRDMLRDAMLRTYHNCYEVKGWISVNDLESFQHMFESYTALHGNGMIPSVREKIMSLPTIPPENKT</sequence>
<accession>A0A8S5PL80</accession>
<proteinExistence type="predicted"/>
<feature type="transmembrane region" description="Helical" evidence="2">
    <location>
        <begin position="6"/>
        <end position="24"/>
    </location>
</feature>
<dbReference type="EMBL" id="BK015447">
    <property type="protein sequence ID" value="DAE07243.1"/>
    <property type="molecule type" value="Genomic_DNA"/>
</dbReference>
<reference evidence="3" key="1">
    <citation type="journal article" date="2021" name="Proc. Natl. Acad. Sci. U.S.A.">
        <title>A Catalog of Tens of Thousands of Viruses from Human Metagenomes Reveals Hidden Associations with Chronic Diseases.</title>
        <authorList>
            <person name="Tisza M.J."/>
            <person name="Buck C.B."/>
        </authorList>
    </citation>
    <scope>NUCLEOTIDE SEQUENCE</scope>
    <source>
        <strain evidence="3">CtOSJ35</strain>
    </source>
</reference>
<keyword evidence="2" id="KW-0472">Membrane</keyword>
<evidence type="ECO:0000256" key="1">
    <source>
        <dbReference type="SAM" id="Coils"/>
    </source>
</evidence>
<keyword evidence="1" id="KW-0175">Coiled coil</keyword>
<keyword evidence="2" id="KW-1133">Transmembrane helix</keyword>
<evidence type="ECO:0000313" key="3">
    <source>
        <dbReference type="EMBL" id="DAE07243.1"/>
    </source>
</evidence>
<evidence type="ECO:0000256" key="2">
    <source>
        <dbReference type="SAM" id="Phobius"/>
    </source>
</evidence>
<organism evidence="3">
    <name type="scientific">Siphoviridae sp. ctOSJ35</name>
    <dbReference type="NCBI Taxonomy" id="2825479"/>
    <lineage>
        <taxon>Viruses</taxon>
        <taxon>Duplodnaviria</taxon>
        <taxon>Heunggongvirae</taxon>
        <taxon>Uroviricota</taxon>
        <taxon>Caudoviricetes</taxon>
    </lineage>
</organism>
<name>A0A8S5PL80_9CAUD</name>